<gene>
    <name evidence="1" type="ORF">M2152_001815</name>
</gene>
<reference evidence="1 2" key="1">
    <citation type="submission" date="2023-04" db="EMBL/GenBank/DDBJ databases">
        <title>Genome Encyclopedia of Bacteria and Archaea VI: Functional Genomics of Type Strains.</title>
        <authorList>
            <person name="Whitman W."/>
        </authorList>
    </citation>
    <scope>NUCLEOTIDE SEQUENCE [LARGE SCALE GENOMIC DNA]</scope>
    <source>
        <strain evidence="1 2">SG_E_30_P1</strain>
    </source>
</reference>
<organism evidence="1 2">
    <name type="scientific">Antiquaquibacter oligotrophicus</name>
    <dbReference type="NCBI Taxonomy" id="2880260"/>
    <lineage>
        <taxon>Bacteria</taxon>
        <taxon>Bacillati</taxon>
        <taxon>Actinomycetota</taxon>
        <taxon>Actinomycetes</taxon>
        <taxon>Micrococcales</taxon>
        <taxon>Microbacteriaceae</taxon>
        <taxon>Antiquaquibacter</taxon>
    </lineage>
</organism>
<evidence type="ECO:0008006" key="3">
    <source>
        <dbReference type="Google" id="ProtNLM"/>
    </source>
</evidence>
<name>A0ABT6KNQ9_9MICO</name>
<protein>
    <recommendedName>
        <fullName evidence="3">Phage integrase family protein</fullName>
    </recommendedName>
</protein>
<evidence type="ECO:0000313" key="1">
    <source>
        <dbReference type="EMBL" id="MDH6181633.1"/>
    </source>
</evidence>
<dbReference type="Proteomes" id="UP001160142">
    <property type="component" value="Unassembled WGS sequence"/>
</dbReference>
<proteinExistence type="predicted"/>
<dbReference type="RefSeq" id="WP_322133941.1">
    <property type="nucleotide sequence ID" value="NZ_CP085036.1"/>
</dbReference>
<keyword evidence="2" id="KW-1185">Reference proteome</keyword>
<accession>A0ABT6KNQ9</accession>
<dbReference type="EMBL" id="JARXVQ010000001">
    <property type="protein sequence ID" value="MDH6181633.1"/>
    <property type="molecule type" value="Genomic_DNA"/>
</dbReference>
<evidence type="ECO:0000313" key="2">
    <source>
        <dbReference type="Proteomes" id="UP001160142"/>
    </source>
</evidence>
<sequence length="44" mass="4598">MGHANINTTDSIYSHLFNGSATADMDRLDNLAARPAAAAIPRVG</sequence>
<comment type="caution">
    <text evidence="1">The sequence shown here is derived from an EMBL/GenBank/DDBJ whole genome shotgun (WGS) entry which is preliminary data.</text>
</comment>